<feature type="signal peptide" evidence="2">
    <location>
        <begin position="1"/>
        <end position="19"/>
    </location>
</feature>
<evidence type="ECO:0000256" key="1">
    <source>
        <dbReference type="SAM" id="Phobius"/>
    </source>
</evidence>
<keyword evidence="1" id="KW-0472">Membrane</keyword>
<dbReference type="AlphaFoldDB" id="A0A7S1AWY9"/>
<feature type="transmembrane region" description="Helical" evidence="1">
    <location>
        <begin position="519"/>
        <end position="541"/>
    </location>
</feature>
<sequence>MVPAVTKLTFLVTLLPVWSNTFLVNRPNDANPDVFERDVTHAMASALGCGGAASATQLGDIRQALMPTWTSLPKNVHGQIDRSSFRYLARRYFSRFGIVVRGFEATRVVNGSHWGAADVLSERVPGYVESVLESQHAQERGFSLDDGVTLIATILQLLFDSESATLAQIYWEANTSLSSRITHGMMVAMLEDYMVHWLVGEDKEALVQLLHNDDALNQVLPRWESIQFFLAGEIRRFRHRHEQQMRSLTSPNSYSFEDVHDVASEITRSFASFWESECENMKMQLIRMDARGTGRVPLSKFYGTSLDSEWRFSESEAYLRELGALDETSPWHGKEVIISNYIQGTSNCIVSTSHFRVCCLNMCEHLLTEIETALESSTALPSDILHVVSTLVAPTSIDDEGTPNLPKTLITQLEQIAEASDGTIPLHGRLFQQWLHYVFPRECVFPHKAGLTSSVRPVDYEGDFHATDEEKHRHANGAQVVVHRLPDLNESIDWMSQWSSDEELFAEIRMEGEPFFSDVGLLLGGVVLVAVLGAGFGARGWKQPMSVSASRSTNSHFV</sequence>
<protein>
    <submittedName>
        <fullName evidence="3">Uncharacterized protein</fullName>
    </submittedName>
</protein>
<name>A0A7S1AWY9_NOCSC</name>
<organism evidence="3">
    <name type="scientific">Noctiluca scintillans</name>
    <name type="common">Sea sparkle</name>
    <name type="synonym">Red tide dinoflagellate</name>
    <dbReference type="NCBI Taxonomy" id="2966"/>
    <lineage>
        <taxon>Eukaryota</taxon>
        <taxon>Sar</taxon>
        <taxon>Alveolata</taxon>
        <taxon>Dinophyceae</taxon>
        <taxon>Noctilucales</taxon>
        <taxon>Noctilucaceae</taxon>
        <taxon>Noctiluca</taxon>
    </lineage>
</organism>
<reference evidence="3" key="1">
    <citation type="submission" date="2021-01" db="EMBL/GenBank/DDBJ databases">
        <authorList>
            <person name="Corre E."/>
            <person name="Pelletier E."/>
            <person name="Niang G."/>
            <person name="Scheremetjew M."/>
            <person name="Finn R."/>
            <person name="Kale V."/>
            <person name="Holt S."/>
            <person name="Cochrane G."/>
            <person name="Meng A."/>
            <person name="Brown T."/>
            <person name="Cohen L."/>
        </authorList>
    </citation>
    <scope>NUCLEOTIDE SEQUENCE</scope>
</reference>
<keyword evidence="1" id="KW-1133">Transmembrane helix</keyword>
<gene>
    <name evidence="3" type="ORF">NSCI0253_LOCUS42012</name>
</gene>
<evidence type="ECO:0000256" key="2">
    <source>
        <dbReference type="SAM" id="SignalP"/>
    </source>
</evidence>
<keyword evidence="1" id="KW-0812">Transmembrane</keyword>
<proteinExistence type="predicted"/>
<dbReference type="EMBL" id="HBFQ01059337">
    <property type="protein sequence ID" value="CAD8867657.1"/>
    <property type="molecule type" value="Transcribed_RNA"/>
</dbReference>
<accession>A0A7S1AWY9</accession>
<evidence type="ECO:0000313" key="3">
    <source>
        <dbReference type="EMBL" id="CAD8867657.1"/>
    </source>
</evidence>
<keyword evidence="2" id="KW-0732">Signal</keyword>
<feature type="chain" id="PRO_5030926205" evidence="2">
    <location>
        <begin position="20"/>
        <end position="558"/>
    </location>
</feature>